<reference evidence="2" key="2">
    <citation type="submission" date="2008-04" db="EMBL/GenBank/DDBJ databases">
        <title>Draft genome sequence of Providencia stuartii(ATCC 25827).</title>
        <authorList>
            <person name="Sudarsanam P."/>
            <person name="Ley R."/>
            <person name="Guruge J."/>
            <person name="Turnbaugh P.J."/>
            <person name="Mahowald M."/>
            <person name="Liep D."/>
            <person name="Gordon J."/>
        </authorList>
    </citation>
    <scope>NUCLEOTIDE SEQUENCE [LARGE SCALE GENOMIC DNA]</scope>
    <source>
        <strain evidence="2">ATCC 25827</strain>
    </source>
</reference>
<organism evidence="1 2">
    <name type="scientific">Providencia stuartii ATCC 25827</name>
    <dbReference type="NCBI Taxonomy" id="471874"/>
    <lineage>
        <taxon>Bacteria</taxon>
        <taxon>Pseudomonadati</taxon>
        <taxon>Pseudomonadota</taxon>
        <taxon>Gammaproteobacteria</taxon>
        <taxon>Enterobacterales</taxon>
        <taxon>Morganellaceae</taxon>
        <taxon>Providencia</taxon>
    </lineage>
</organism>
<dbReference type="AlphaFoldDB" id="A0AA86YIM0"/>
<accession>A0AA86YIM0</accession>
<dbReference type="EMBL" id="ABJD02000101">
    <property type="protein sequence ID" value="EDU59032.1"/>
    <property type="molecule type" value="Genomic_DNA"/>
</dbReference>
<dbReference type="Proteomes" id="UP000004506">
    <property type="component" value="Unassembled WGS sequence"/>
</dbReference>
<comment type="caution">
    <text evidence="1">The sequence shown here is derived from an EMBL/GenBank/DDBJ whole genome shotgun (WGS) entry which is preliminary data.</text>
</comment>
<evidence type="ECO:0000313" key="1">
    <source>
        <dbReference type="EMBL" id="EDU59032.1"/>
    </source>
</evidence>
<evidence type="ECO:0000313" key="2">
    <source>
        <dbReference type="Proteomes" id="UP000004506"/>
    </source>
</evidence>
<gene>
    <name evidence="1" type="ORF">PROSTU_02216</name>
</gene>
<proteinExistence type="predicted"/>
<reference evidence="2" key="1">
    <citation type="submission" date="2008-04" db="EMBL/GenBank/DDBJ databases">
        <title>Draft genome sequence of Providencia stuartii (ATCC 25827).</title>
        <authorList>
            <person name="Sudarsanam P."/>
            <person name="Ley R."/>
            <person name="Guruge J."/>
            <person name="Turnbaugh P.J."/>
            <person name="Mahowald M."/>
            <person name="Liep D."/>
            <person name="Gordon J."/>
        </authorList>
    </citation>
    <scope>NUCLEOTIDE SEQUENCE [LARGE SCALE GENOMIC DNA]</scope>
    <source>
        <strain evidence="2">ATCC 25827</strain>
    </source>
</reference>
<reference evidence="1 2" key="3">
    <citation type="submission" date="2008-05" db="EMBL/GenBank/DDBJ databases">
        <authorList>
            <person name="Fulton L."/>
            <person name="Clifton S."/>
            <person name="Fulton B."/>
            <person name="Xu J."/>
            <person name="Minx P."/>
            <person name="Pepin K.H."/>
            <person name="Johnson M."/>
            <person name="Thiruvilangam P."/>
            <person name="Bhonagiri V."/>
            <person name="Nash W.E."/>
            <person name="Mardis E.R."/>
            <person name="Wilson R.K."/>
        </authorList>
    </citation>
    <scope>NUCLEOTIDE SEQUENCE [LARGE SCALE GENOMIC DNA]</scope>
    <source>
        <strain evidence="1 2">ATCC 25827</strain>
    </source>
</reference>
<name>A0AA86YIM0_PROST</name>
<sequence>MVHLVAIIAARFYLYSYLPIESFYLIVKSQDTLMDIVNIKNKSSHKYHLP</sequence>
<protein>
    <submittedName>
        <fullName evidence="1">Uncharacterized protein</fullName>
    </submittedName>
</protein>